<dbReference type="RefSeq" id="WP_349583267.1">
    <property type="nucleotide sequence ID" value="NZ_JBEFLD010000001.1"/>
</dbReference>
<name>A0ABV1M037_9NEIS</name>
<reference evidence="5" key="1">
    <citation type="submission" date="2024-06" db="EMBL/GenBank/DDBJ databases">
        <title>Genome sequence of Vogesella sp. MAHUQ-64.</title>
        <authorList>
            <person name="Huq M.A."/>
        </authorList>
    </citation>
    <scope>NUCLEOTIDE SEQUENCE</scope>
    <source>
        <strain evidence="5">MAHUQ-64</strain>
    </source>
</reference>
<dbReference type="Pfam" id="PF00120">
    <property type="entry name" value="Gln-synt_C"/>
    <property type="match status" value="1"/>
</dbReference>
<dbReference type="SMART" id="SM01230">
    <property type="entry name" value="Gln-synt_C"/>
    <property type="match status" value="1"/>
</dbReference>
<protein>
    <submittedName>
        <fullName evidence="5">Glutamine synthetase</fullName>
    </submittedName>
</protein>
<dbReference type="SUPFAM" id="SSF55931">
    <property type="entry name" value="Glutamine synthetase/guanido kinase"/>
    <property type="match status" value="1"/>
</dbReference>
<dbReference type="PANTHER" id="PTHR43785">
    <property type="entry name" value="GAMMA-GLUTAMYLPUTRESCINE SYNTHETASE"/>
    <property type="match status" value="1"/>
</dbReference>
<evidence type="ECO:0000313" key="6">
    <source>
        <dbReference type="Proteomes" id="UP001433638"/>
    </source>
</evidence>
<evidence type="ECO:0000256" key="3">
    <source>
        <dbReference type="RuleBase" id="RU000384"/>
    </source>
</evidence>
<feature type="domain" description="GS catalytic" evidence="4">
    <location>
        <begin position="118"/>
        <end position="455"/>
    </location>
</feature>
<proteinExistence type="inferred from homology"/>
<dbReference type="PANTHER" id="PTHR43785:SF12">
    <property type="entry name" value="TYPE-1 GLUTAMINE SYNTHETASE 2"/>
    <property type="match status" value="1"/>
</dbReference>
<comment type="caution">
    <text evidence="5">The sequence shown here is derived from an EMBL/GenBank/DDBJ whole genome shotgun (WGS) entry which is preliminary data.</text>
</comment>
<keyword evidence="1" id="KW-0436">Ligase</keyword>
<evidence type="ECO:0000256" key="1">
    <source>
        <dbReference type="ARBA" id="ARBA00022598"/>
    </source>
</evidence>
<dbReference type="InterPro" id="IPR008146">
    <property type="entry name" value="Gln_synth_cat_dom"/>
</dbReference>
<dbReference type="Proteomes" id="UP001433638">
    <property type="component" value="Unassembled WGS sequence"/>
</dbReference>
<dbReference type="EMBL" id="JBEFLD010000001">
    <property type="protein sequence ID" value="MEQ6289376.1"/>
    <property type="molecule type" value="Genomic_DNA"/>
</dbReference>
<sequence length="455" mass="50689">MEPHNVKTADDLRTLIQQRDLKQIKVGLYDLDGVMAGKYMSREKFLSALDGGFGFCDVVFGWDVGDKLYDNTKLTGWQKGYADAQVRIIPESCRELPLEGNMILLQGEVTGRLEGLCPRALLRRVCERAAGMGFDAMAGIEYEFLVADESNESLLSRSYQDIKPLGRGAFGYSVLRNSVNTEFYHGLIQLCEAMNMPLEGFHEETGPGQLEAALGVEKALLAADNAALFKTFAKVMAQKQGRTASFMAKWHQDYSGQGGHIHISLKNAAGNNAFFDPAQPGNISRTMRHFIGGLQQLMPQIACLAAPTINSFRRLVPGYWAPTTALWGIDNRTVSLRAIPGSNKSQRVEYRLPGADCNPYLALASALAAGLHGIEHEIEPDEAISGNGYLLDVPPERRLPRSLWEAAQTLKQSAVARDWLGNDFVDHFAATREWEEREFQRHVTDWELNRYFEII</sequence>
<evidence type="ECO:0000256" key="2">
    <source>
        <dbReference type="PROSITE-ProRule" id="PRU01331"/>
    </source>
</evidence>
<evidence type="ECO:0000313" key="5">
    <source>
        <dbReference type="EMBL" id="MEQ6289376.1"/>
    </source>
</evidence>
<accession>A0ABV1M037</accession>
<evidence type="ECO:0000259" key="4">
    <source>
        <dbReference type="PROSITE" id="PS51987"/>
    </source>
</evidence>
<dbReference type="InterPro" id="IPR014746">
    <property type="entry name" value="Gln_synth/guanido_kin_cat_dom"/>
</dbReference>
<comment type="similarity">
    <text evidence="2 3">Belongs to the glutamine synthetase family.</text>
</comment>
<gene>
    <name evidence="5" type="ORF">ABNW52_01955</name>
</gene>
<dbReference type="PROSITE" id="PS51987">
    <property type="entry name" value="GS_CATALYTIC"/>
    <property type="match status" value="1"/>
</dbReference>
<keyword evidence="6" id="KW-1185">Reference proteome</keyword>
<organism evidence="5 6">
    <name type="scientific">Vogesella oryzagri</name>
    <dbReference type="NCBI Taxonomy" id="3160864"/>
    <lineage>
        <taxon>Bacteria</taxon>
        <taxon>Pseudomonadati</taxon>
        <taxon>Pseudomonadota</taxon>
        <taxon>Betaproteobacteria</taxon>
        <taxon>Neisseriales</taxon>
        <taxon>Chromobacteriaceae</taxon>
        <taxon>Vogesella</taxon>
    </lineage>
</organism>
<dbReference type="Gene3D" id="3.30.590.10">
    <property type="entry name" value="Glutamine synthetase/guanido kinase, catalytic domain"/>
    <property type="match status" value="1"/>
</dbReference>